<feature type="domain" description="Carbohydrate kinase PfkB" evidence="6">
    <location>
        <begin position="1"/>
        <end position="307"/>
    </location>
</feature>
<evidence type="ECO:0000259" key="6">
    <source>
        <dbReference type="Pfam" id="PF00294"/>
    </source>
</evidence>
<dbReference type="InterPro" id="IPR011611">
    <property type="entry name" value="PfkB_dom"/>
</dbReference>
<dbReference type="SUPFAM" id="SSF53613">
    <property type="entry name" value="Ribokinase-like"/>
    <property type="match status" value="1"/>
</dbReference>
<dbReference type="Gene3D" id="3.40.1190.20">
    <property type="match status" value="1"/>
</dbReference>
<gene>
    <name evidence="7" type="ORF">F1189_16025</name>
</gene>
<comment type="caution">
    <text evidence="7">The sequence shown here is derived from an EMBL/GenBank/DDBJ whole genome shotgun (WGS) entry which is preliminary data.</text>
</comment>
<dbReference type="PANTHER" id="PTHR43085">
    <property type="entry name" value="HEXOKINASE FAMILY MEMBER"/>
    <property type="match status" value="1"/>
</dbReference>
<proteinExistence type="inferred from homology"/>
<keyword evidence="5" id="KW-0067">ATP-binding</keyword>
<accession>A0A5M6IS23</accession>
<dbReference type="Pfam" id="PF00294">
    <property type="entry name" value="PfkB"/>
    <property type="match status" value="1"/>
</dbReference>
<dbReference type="InterPro" id="IPR002173">
    <property type="entry name" value="Carboh/pur_kinase_PfkB_CS"/>
</dbReference>
<dbReference type="GO" id="GO:0016301">
    <property type="term" value="F:kinase activity"/>
    <property type="evidence" value="ECO:0007669"/>
    <property type="project" value="UniProtKB-KW"/>
</dbReference>
<keyword evidence="2" id="KW-0808">Transferase</keyword>
<dbReference type="RefSeq" id="WP_150041839.1">
    <property type="nucleotide sequence ID" value="NZ_OW485601.1"/>
</dbReference>
<evidence type="ECO:0000313" key="8">
    <source>
        <dbReference type="Proteomes" id="UP000325255"/>
    </source>
</evidence>
<dbReference type="InterPro" id="IPR050306">
    <property type="entry name" value="PfkB_Carbo_kinase"/>
</dbReference>
<dbReference type="InterPro" id="IPR029056">
    <property type="entry name" value="Ribokinase-like"/>
</dbReference>
<protein>
    <submittedName>
        <fullName evidence="7">Fructokinase</fullName>
    </submittedName>
</protein>
<dbReference type="AlphaFoldDB" id="A0A5M6IS23"/>
<keyword evidence="4 7" id="KW-0418">Kinase</keyword>
<sequence>MAEIICMGELLVDFVPTTTGVDLAAADLFKKAAGGAPANVAVGLARLGVPSAFMGKVGEDGFGHFLADTLAQAGVDITPLRFTAAARTALAFVSLRADGDREFLFYRNPSADMMFAPDDVDEAAIAGARLLHFGSISLIGEPSRSATLQAVALARQYGKRISYDPNLRLALWPDETAARTSLRLGLQQADIVKISAEEIQFLTGLDDPVAGARALWHDRLVLMAVTCGAQGCIWLTPDAAGEVAGFPVAAVDATGAGDAFMAGLLAGVRDHDAAALTPAALDRICRFANATGAITTTARGAIPSLPDRPAVHAFLTAHGHPISA</sequence>
<dbReference type="GO" id="GO:0005524">
    <property type="term" value="F:ATP binding"/>
    <property type="evidence" value="ECO:0007669"/>
    <property type="project" value="UniProtKB-KW"/>
</dbReference>
<dbReference type="PROSITE" id="PS00583">
    <property type="entry name" value="PFKB_KINASES_1"/>
    <property type="match status" value="1"/>
</dbReference>
<evidence type="ECO:0000256" key="4">
    <source>
        <dbReference type="ARBA" id="ARBA00022777"/>
    </source>
</evidence>
<dbReference type="Proteomes" id="UP000325255">
    <property type="component" value="Unassembled WGS sequence"/>
</dbReference>
<comment type="similarity">
    <text evidence="1">Belongs to the carbohydrate kinase PfkB family.</text>
</comment>
<evidence type="ECO:0000256" key="5">
    <source>
        <dbReference type="ARBA" id="ARBA00022840"/>
    </source>
</evidence>
<evidence type="ECO:0000256" key="3">
    <source>
        <dbReference type="ARBA" id="ARBA00022741"/>
    </source>
</evidence>
<keyword evidence="3" id="KW-0547">Nucleotide-binding</keyword>
<organism evidence="7 8">
    <name type="scientific">Rhodovastum atsumiense</name>
    <dbReference type="NCBI Taxonomy" id="504468"/>
    <lineage>
        <taxon>Bacteria</taxon>
        <taxon>Pseudomonadati</taxon>
        <taxon>Pseudomonadota</taxon>
        <taxon>Alphaproteobacteria</taxon>
        <taxon>Acetobacterales</taxon>
        <taxon>Acetobacteraceae</taxon>
        <taxon>Rhodovastum</taxon>
    </lineage>
</organism>
<evidence type="ECO:0000313" key="7">
    <source>
        <dbReference type="EMBL" id="KAA5611100.1"/>
    </source>
</evidence>
<name>A0A5M6IS23_9PROT</name>
<dbReference type="EMBL" id="VWPK01000024">
    <property type="protein sequence ID" value="KAA5611100.1"/>
    <property type="molecule type" value="Genomic_DNA"/>
</dbReference>
<dbReference type="PANTHER" id="PTHR43085:SF1">
    <property type="entry name" value="PSEUDOURIDINE KINASE-RELATED"/>
    <property type="match status" value="1"/>
</dbReference>
<evidence type="ECO:0000256" key="1">
    <source>
        <dbReference type="ARBA" id="ARBA00010688"/>
    </source>
</evidence>
<keyword evidence="8" id="KW-1185">Reference proteome</keyword>
<dbReference type="OrthoDB" id="9795789at2"/>
<dbReference type="CDD" id="cd01167">
    <property type="entry name" value="bac_FRK"/>
    <property type="match status" value="1"/>
</dbReference>
<evidence type="ECO:0000256" key="2">
    <source>
        <dbReference type="ARBA" id="ARBA00022679"/>
    </source>
</evidence>
<reference evidence="7 8" key="1">
    <citation type="submission" date="2019-09" db="EMBL/GenBank/DDBJ databases">
        <title>Genome sequence of Rhodovastum atsumiense, a diverse member of the Acetobacteraceae family of non-sulfur purple photosynthetic bacteria.</title>
        <authorList>
            <person name="Meyer T."/>
            <person name="Kyndt J."/>
        </authorList>
    </citation>
    <scope>NUCLEOTIDE SEQUENCE [LARGE SCALE GENOMIC DNA]</scope>
    <source>
        <strain evidence="7 8">DSM 21279</strain>
    </source>
</reference>